<dbReference type="RefSeq" id="WP_169277990.1">
    <property type="nucleotide sequence ID" value="NZ_JABBCP010000008.1"/>
</dbReference>
<organism evidence="2 3">
    <name type="scientific">Collinsella acetigenes</name>
    <dbReference type="NCBI Taxonomy" id="2713419"/>
    <lineage>
        <taxon>Bacteria</taxon>
        <taxon>Bacillati</taxon>
        <taxon>Actinomycetota</taxon>
        <taxon>Coriobacteriia</taxon>
        <taxon>Coriobacteriales</taxon>
        <taxon>Coriobacteriaceae</taxon>
        <taxon>Collinsella</taxon>
    </lineage>
</organism>
<proteinExistence type="predicted"/>
<reference evidence="2 3" key="1">
    <citation type="submission" date="2020-04" db="EMBL/GenBank/DDBJ databases">
        <title>Collinsella sp. KGMB02528 nov., an anaerobic actinobacterium isolated from human feces.</title>
        <authorList>
            <person name="Han K.-I."/>
            <person name="Eom M.K."/>
            <person name="Kim J.-S."/>
            <person name="Lee K.C."/>
            <person name="Suh M.K."/>
            <person name="Park S.-H."/>
            <person name="Lee J.H."/>
            <person name="Kang S.W."/>
            <person name="Park J.-E."/>
            <person name="Oh B.S."/>
            <person name="Yu S.Y."/>
            <person name="Choi S.-H."/>
            <person name="Lee D.H."/>
            <person name="Yoon H."/>
            <person name="Kim B.-Y."/>
            <person name="Lee J.H."/>
            <person name="Lee J.-S."/>
        </authorList>
    </citation>
    <scope>NUCLEOTIDE SEQUENCE [LARGE SCALE GENOMIC DNA]</scope>
    <source>
        <strain evidence="2 3">KGMB02528</strain>
    </source>
</reference>
<comment type="caution">
    <text evidence="2">The sequence shown here is derived from an EMBL/GenBank/DDBJ whole genome shotgun (WGS) entry which is preliminary data.</text>
</comment>
<dbReference type="AlphaFoldDB" id="A0A7X9UDE9"/>
<protein>
    <submittedName>
        <fullName evidence="2">Crp/Fnr family transcriptional regulator</fullName>
    </submittedName>
</protein>
<evidence type="ECO:0000313" key="3">
    <source>
        <dbReference type="Proteomes" id="UP000546970"/>
    </source>
</evidence>
<dbReference type="EMBL" id="JABBCP010000008">
    <property type="protein sequence ID" value="NMF56438.1"/>
    <property type="molecule type" value="Genomic_DNA"/>
</dbReference>
<dbReference type="InterPro" id="IPR000595">
    <property type="entry name" value="cNMP-bd_dom"/>
</dbReference>
<evidence type="ECO:0000313" key="2">
    <source>
        <dbReference type="EMBL" id="NMF56438.1"/>
    </source>
</evidence>
<evidence type="ECO:0000259" key="1">
    <source>
        <dbReference type="Pfam" id="PF00027"/>
    </source>
</evidence>
<name>A0A7X9UDE9_9ACTN</name>
<dbReference type="SUPFAM" id="SSF51206">
    <property type="entry name" value="cAMP-binding domain-like"/>
    <property type="match status" value="1"/>
</dbReference>
<gene>
    <name evidence="2" type="ORF">HF320_08900</name>
</gene>
<keyword evidence="3" id="KW-1185">Reference proteome</keyword>
<dbReference type="Pfam" id="PF00027">
    <property type="entry name" value="cNMP_binding"/>
    <property type="match status" value="1"/>
</dbReference>
<dbReference type="InterPro" id="IPR018490">
    <property type="entry name" value="cNMP-bd_dom_sf"/>
</dbReference>
<sequence length="218" mass="25790">MKLEDSGIYPFIKDYPKCKILYRFGKGECITNSIAHNEDYWYVIEGQIEVVATSHNGRRIHVDDNVEDEWTGHLSKYWGQNLYCDCIAVTPCACIRIPNPIFNNLIKNKDFKLFFYFKMSSRLYDMYRRRLSYDLFTPRQRFAAHLILDAEDNDCYMENVSKTCDELGISRRNLYNIISDFEALKIISYEQTGLVSIRDREQLRNIAQPALEFNENRD</sequence>
<dbReference type="InterPro" id="IPR014710">
    <property type="entry name" value="RmlC-like_jellyroll"/>
</dbReference>
<accession>A0A7X9UDE9</accession>
<dbReference type="CDD" id="cd00038">
    <property type="entry name" value="CAP_ED"/>
    <property type="match status" value="1"/>
</dbReference>
<dbReference type="Proteomes" id="UP000546970">
    <property type="component" value="Unassembled WGS sequence"/>
</dbReference>
<dbReference type="Gene3D" id="2.60.120.10">
    <property type="entry name" value="Jelly Rolls"/>
    <property type="match status" value="1"/>
</dbReference>
<feature type="domain" description="Cyclic nucleotide-binding" evidence="1">
    <location>
        <begin position="23"/>
        <end position="108"/>
    </location>
</feature>